<feature type="region of interest" description="Disordered" evidence="11">
    <location>
        <begin position="41"/>
        <end position="66"/>
    </location>
</feature>
<evidence type="ECO:0000256" key="11">
    <source>
        <dbReference type="SAM" id="MobiDB-lite"/>
    </source>
</evidence>
<keyword evidence="2" id="KW-0217">Developmental protein</keyword>
<evidence type="ECO:0000256" key="1">
    <source>
        <dbReference type="ARBA" id="ARBA00004123"/>
    </source>
</evidence>
<feature type="domain" description="C2H2-type" evidence="12">
    <location>
        <begin position="254"/>
        <end position="281"/>
    </location>
</feature>
<evidence type="ECO:0000313" key="13">
    <source>
        <dbReference type="EMBL" id="KPM07502.1"/>
    </source>
</evidence>
<feature type="region of interest" description="Disordered" evidence="11">
    <location>
        <begin position="411"/>
        <end position="479"/>
    </location>
</feature>
<feature type="compositionally biased region" description="Basic and acidic residues" evidence="11">
    <location>
        <begin position="434"/>
        <end position="447"/>
    </location>
</feature>
<dbReference type="PANTHER" id="PTHR14196">
    <property type="entry name" value="ODD-SKIPPED - RELATED"/>
    <property type="match status" value="1"/>
</dbReference>
<dbReference type="PANTHER" id="PTHR14196:SF0">
    <property type="entry name" value="PROTEIN BOWEL"/>
    <property type="match status" value="1"/>
</dbReference>
<evidence type="ECO:0000256" key="9">
    <source>
        <dbReference type="ARBA" id="ARBA00023163"/>
    </source>
</evidence>
<evidence type="ECO:0000256" key="10">
    <source>
        <dbReference type="ARBA" id="ARBA00023242"/>
    </source>
</evidence>
<dbReference type="OrthoDB" id="9451254at2759"/>
<dbReference type="GO" id="GO:0000981">
    <property type="term" value="F:DNA-binding transcription factor activity, RNA polymerase II-specific"/>
    <property type="evidence" value="ECO:0007669"/>
    <property type="project" value="TreeGrafter"/>
</dbReference>
<evidence type="ECO:0000256" key="5">
    <source>
        <dbReference type="ARBA" id="ARBA00022771"/>
    </source>
</evidence>
<dbReference type="Pfam" id="PF00096">
    <property type="entry name" value="zf-C2H2"/>
    <property type="match status" value="5"/>
</dbReference>
<evidence type="ECO:0000256" key="8">
    <source>
        <dbReference type="ARBA" id="ARBA00023015"/>
    </source>
</evidence>
<keyword evidence="8" id="KW-0805">Transcription regulation</keyword>
<dbReference type="FunFam" id="3.30.160.60:FF:000318">
    <property type="entry name" value="Odd-skipped-related transciption factor 2"/>
    <property type="match status" value="1"/>
</dbReference>
<keyword evidence="4" id="KW-0677">Repeat</keyword>
<dbReference type="SMART" id="SM00355">
    <property type="entry name" value="ZnF_C2H2"/>
    <property type="match status" value="5"/>
</dbReference>
<dbReference type="Proteomes" id="UP000616769">
    <property type="component" value="Unassembled WGS sequence"/>
</dbReference>
<keyword evidence="5" id="KW-0863">Zinc-finger</keyword>
<keyword evidence="6" id="KW-0562">Pair-rule protein</keyword>
<dbReference type="AlphaFoldDB" id="A0A132A974"/>
<name>A0A132A974_SARSC</name>
<protein>
    <submittedName>
        <fullName evidence="13">Zinc finger domain containing protein 1</fullName>
    </submittedName>
</protein>
<dbReference type="Gene3D" id="3.30.160.60">
    <property type="entry name" value="Classic Zinc Finger"/>
    <property type="match status" value="5"/>
</dbReference>
<dbReference type="FunFam" id="3.30.160.60:FF:000958">
    <property type="entry name" value="Odd skipped"/>
    <property type="match status" value="1"/>
</dbReference>
<dbReference type="EMBL" id="JXLN01011616">
    <property type="protein sequence ID" value="KPM07502.1"/>
    <property type="molecule type" value="Genomic_DNA"/>
</dbReference>
<feature type="domain" description="C2H2-type" evidence="12">
    <location>
        <begin position="338"/>
        <end position="365"/>
    </location>
</feature>
<feature type="region of interest" description="Disordered" evidence="11">
    <location>
        <begin position="1"/>
        <end position="28"/>
    </location>
</feature>
<dbReference type="FunFam" id="3.30.160.60:FF:000254">
    <property type="entry name" value="Odd-skipped related transciption factor 1"/>
    <property type="match status" value="1"/>
</dbReference>
<dbReference type="FunFam" id="3.30.160.60:FF:000311">
    <property type="entry name" value="protein odd-skipped-related 2 isoform X1"/>
    <property type="match status" value="1"/>
</dbReference>
<dbReference type="InterPro" id="IPR013087">
    <property type="entry name" value="Znf_C2H2_type"/>
</dbReference>
<feature type="domain" description="C2H2-type" evidence="12">
    <location>
        <begin position="310"/>
        <end position="337"/>
    </location>
</feature>
<comment type="caution">
    <text evidence="13">The sequence shown here is derived from an EMBL/GenBank/DDBJ whole genome shotgun (WGS) entry which is preliminary data.</text>
</comment>
<evidence type="ECO:0000259" key="12">
    <source>
        <dbReference type="PROSITE" id="PS50157"/>
    </source>
</evidence>
<evidence type="ECO:0000256" key="4">
    <source>
        <dbReference type="ARBA" id="ARBA00022737"/>
    </source>
</evidence>
<keyword evidence="9" id="KW-0804">Transcription</keyword>
<feature type="compositionally biased region" description="Polar residues" evidence="11">
    <location>
        <begin position="448"/>
        <end position="472"/>
    </location>
</feature>
<proteinExistence type="predicted"/>
<keyword evidence="10" id="KW-0539">Nucleus</keyword>
<organism evidence="13 14">
    <name type="scientific">Sarcoptes scabiei</name>
    <name type="common">Itch mite</name>
    <name type="synonym">Acarus scabiei</name>
    <dbReference type="NCBI Taxonomy" id="52283"/>
    <lineage>
        <taxon>Eukaryota</taxon>
        <taxon>Metazoa</taxon>
        <taxon>Ecdysozoa</taxon>
        <taxon>Arthropoda</taxon>
        <taxon>Chelicerata</taxon>
        <taxon>Arachnida</taxon>
        <taxon>Acari</taxon>
        <taxon>Acariformes</taxon>
        <taxon>Sarcoptiformes</taxon>
        <taxon>Astigmata</taxon>
        <taxon>Psoroptidia</taxon>
        <taxon>Sarcoptoidea</taxon>
        <taxon>Sarcoptidae</taxon>
        <taxon>Sarcoptinae</taxon>
        <taxon>Sarcoptes</taxon>
    </lineage>
</organism>
<gene>
    <name evidence="13" type="ORF">QR98_0059970</name>
</gene>
<dbReference type="SUPFAM" id="SSF57667">
    <property type="entry name" value="beta-beta-alpha zinc fingers"/>
    <property type="match status" value="3"/>
</dbReference>
<reference evidence="13 14" key="1">
    <citation type="journal article" date="2015" name="Parasit. Vectors">
        <title>Draft genome of the scabies mite.</title>
        <authorList>
            <person name="Rider S.D.Jr."/>
            <person name="Morgan M.S."/>
            <person name="Arlian L.G."/>
        </authorList>
    </citation>
    <scope>NUCLEOTIDE SEQUENCE [LARGE SCALE GENOMIC DNA]</scope>
    <source>
        <strain evidence="13">Arlian Lab</strain>
    </source>
</reference>
<keyword evidence="3" id="KW-0479">Metal-binding</keyword>
<accession>A0A132A974</accession>
<dbReference type="InterPro" id="IPR050717">
    <property type="entry name" value="C2H2-ZF_Transcription_Reg"/>
</dbReference>
<evidence type="ECO:0000313" key="14">
    <source>
        <dbReference type="Proteomes" id="UP000616769"/>
    </source>
</evidence>
<evidence type="ECO:0000256" key="2">
    <source>
        <dbReference type="ARBA" id="ARBA00022473"/>
    </source>
</evidence>
<feature type="compositionally biased region" description="Basic and acidic residues" evidence="11">
    <location>
        <begin position="41"/>
        <end position="65"/>
    </location>
</feature>
<dbReference type="PROSITE" id="PS00028">
    <property type="entry name" value="ZINC_FINGER_C2H2_1"/>
    <property type="match status" value="5"/>
</dbReference>
<dbReference type="GO" id="GO:0000977">
    <property type="term" value="F:RNA polymerase II transcription regulatory region sequence-specific DNA binding"/>
    <property type="evidence" value="ECO:0007669"/>
    <property type="project" value="TreeGrafter"/>
</dbReference>
<dbReference type="VEuPathDB" id="VectorBase:SSCA000072"/>
<feature type="compositionally biased region" description="Acidic residues" evidence="11">
    <location>
        <begin position="415"/>
        <end position="426"/>
    </location>
</feature>
<evidence type="ECO:0000256" key="6">
    <source>
        <dbReference type="ARBA" id="ARBA00022788"/>
    </source>
</evidence>
<sequence length="536" mass="60907">MNFTRPLSTSSSSYQRNNSQQSDSTQQLVNDKTIANLMEKSSIRNDSKKLDQNKSKSFGGRDKILSDNNSLVRTSSALSVRKTTPSTIVPISATVPSNRSIGSKSKSKFDFTRLAQSATEGKLKENCSDENHTNQSEKDLQQLASMKSDDLKKEKNYEGPIVMTHKSFISQPNGPFDQHNIVANKMLTLLNGASPFAQLTQDGKAQTAGSFFGPNFSAQTLLSTLQHQSPQLADYFSRKLARVNRISSRPKKEFICRYCQRRFTKSYNLLIHERTHTDERPYTCDICNKAFRRQDHLRDHRYIHSKEKPFKCTECGKGFCQSRTLAVHRILHMDDSPHKCPTCGRSFNQRSNLKTHLLTHTDIKPYNCSDCGKEFRRNCDLRRHMLTHSFGSGGGGGGGLLSNDNESIHHFQDRNDEEGEEEDDQSETIKNGKNNRDRLLEGEKTRSISEPNGSKQYGTDRMLSNHQSNQNPVRGRPPLNVHRQQQTLTVFAQTKNIDRNNHRRQSSPSSLSISNQNFISLVKNRIDSMPKTMMKR</sequence>
<dbReference type="InterPro" id="IPR036236">
    <property type="entry name" value="Znf_C2H2_sf"/>
</dbReference>
<dbReference type="GO" id="GO:0008270">
    <property type="term" value="F:zinc ion binding"/>
    <property type="evidence" value="ECO:0007669"/>
    <property type="project" value="UniProtKB-KW"/>
</dbReference>
<dbReference type="GO" id="GO:0007366">
    <property type="term" value="P:periodic partitioning by pair rule gene"/>
    <property type="evidence" value="ECO:0007669"/>
    <property type="project" value="UniProtKB-KW"/>
</dbReference>
<feature type="domain" description="C2H2-type" evidence="12">
    <location>
        <begin position="366"/>
        <end position="389"/>
    </location>
</feature>
<feature type="compositionally biased region" description="Low complexity" evidence="11">
    <location>
        <begin position="8"/>
        <end position="24"/>
    </location>
</feature>
<evidence type="ECO:0000256" key="7">
    <source>
        <dbReference type="ARBA" id="ARBA00022833"/>
    </source>
</evidence>
<dbReference type="FunFam" id="3.30.160.60:FF:000148">
    <property type="entry name" value="zinc finger protein Gfi-1"/>
    <property type="match status" value="1"/>
</dbReference>
<dbReference type="PROSITE" id="PS50157">
    <property type="entry name" value="ZINC_FINGER_C2H2_2"/>
    <property type="match status" value="5"/>
</dbReference>
<evidence type="ECO:0000256" key="3">
    <source>
        <dbReference type="ARBA" id="ARBA00022723"/>
    </source>
</evidence>
<comment type="subcellular location">
    <subcellularLocation>
        <location evidence="1">Nucleus</location>
    </subcellularLocation>
</comment>
<dbReference type="GO" id="GO:0005634">
    <property type="term" value="C:nucleus"/>
    <property type="evidence" value="ECO:0007669"/>
    <property type="project" value="UniProtKB-SubCell"/>
</dbReference>
<feature type="domain" description="C2H2-type" evidence="12">
    <location>
        <begin position="282"/>
        <end position="309"/>
    </location>
</feature>
<keyword evidence="7" id="KW-0862">Zinc</keyword>